<proteinExistence type="predicted"/>
<feature type="region of interest" description="Disordered" evidence="1">
    <location>
        <begin position="359"/>
        <end position="459"/>
    </location>
</feature>
<dbReference type="InterPro" id="IPR046784">
    <property type="entry name" value="Eap1"/>
</dbReference>
<feature type="compositionally biased region" description="Basic and acidic residues" evidence="1">
    <location>
        <begin position="582"/>
        <end position="593"/>
    </location>
</feature>
<name>A0ABR1TX61_9PEZI</name>
<feature type="compositionally biased region" description="Polar residues" evidence="1">
    <location>
        <begin position="392"/>
        <end position="405"/>
    </location>
</feature>
<feature type="region of interest" description="Disordered" evidence="1">
    <location>
        <begin position="475"/>
        <end position="529"/>
    </location>
</feature>
<accession>A0ABR1TX61</accession>
<feature type="region of interest" description="Disordered" evidence="1">
    <location>
        <begin position="19"/>
        <end position="334"/>
    </location>
</feature>
<feature type="compositionally biased region" description="Pro residues" evidence="1">
    <location>
        <begin position="410"/>
        <end position="420"/>
    </location>
</feature>
<evidence type="ECO:0000313" key="3">
    <source>
        <dbReference type="Proteomes" id="UP001444661"/>
    </source>
</evidence>
<comment type="caution">
    <text evidence="2">The sequence shown here is derived from an EMBL/GenBank/DDBJ whole genome shotgun (WGS) entry which is preliminary data.</text>
</comment>
<keyword evidence="3" id="KW-1185">Reference proteome</keyword>
<dbReference type="Proteomes" id="UP001444661">
    <property type="component" value="Unassembled WGS sequence"/>
</dbReference>
<feature type="compositionally biased region" description="Basic and acidic residues" evidence="1">
    <location>
        <begin position="246"/>
        <end position="286"/>
    </location>
</feature>
<feature type="compositionally biased region" description="Pro residues" evidence="1">
    <location>
        <begin position="707"/>
        <end position="719"/>
    </location>
</feature>
<feature type="region of interest" description="Disordered" evidence="1">
    <location>
        <begin position="562"/>
        <end position="602"/>
    </location>
</feature>
<protein>
    <submittedName>
        <fullName evidence="2">Uncharacterized protein</fullName>
    </submittedName>
</protein>
<feature type="compositionally biased region" description="Basic and acidic residues" evidence="1">
    <location>
        <begin position="161"/>
        <end position="198"/>
    </location>
</feature>
<organism evidence="2 3">
    <name type="scientific">Apiospora rasikravindrae</name>
    <dbReference type="NCBI Taxonomy" id="990691"/>
    <lineage>
        <taxon>Eukaryota</taxon>
        <taxon>Fungi</taxon>
        <taxon>Dikarya</taxon>
        <taxon>Ascomycota</taxon>
        <taxon>Pezizomycotina</taxon>
        <taxon>Sordariomycetes</taxon>
        <taxon>Xylariomycetidae</taxon>
        <taxon>Amphisphaeriales</taxon>
        <taxon>Apiosporaceae</taxon>
        <taxon>Apiospora</taxon>
    </lineage>
</organism>
<dbReference type="Pfam" id="PF20566">
    <property type="entry name" value="Eap1"/>
    <property type="match status" value="2"/>
</dbReference>
<feature type="compositionally biased region" description="Basic and acidic residues" evidence="1">
    <location>
        <begin position="300"/>
        <end position="309"/>
    </location>
</feature>
<feature type="compositionally biased region" description="Basic and acidic residues" evidence="1">
    <location>
        <begin position="65"/>
        <end position="75"/>
    </location>
</feature>
<feature type="compositionally biased region" description="Pro residues" evidence="1">
    <location>
        <begin position="24"/>
        <end position="37"/>
    </location>
</feature>
<feature type="region of interest" description="Disordered" evidence="1">
    <location>
        <begin position="707"/>
        <end position="748"/>
    </location>
</feature>
<feature type="compositionally biased region" description="Low complexity" evidence="1">
    <location>
        <begin position="433"/>
        <end position="456"/>
    </location>
</feature>
<evidence type="ECO:0000256" key="1">
    <source>
        <dbReference type="SAM" id="MobiDB-lite"/>
    </source>
</evidence>
<feature type="compositionally biased region" description="Basic and acidic residues" evidence="1">
    <location>
        <begin position="207"/>
        <end position="220"/>
    </location>
</feature>
<feature type="compositionally biased region" description="Basic and acidic residues" evidence="1">
    <location>
        <begin position="104"/>
        <end position="145"/>
    </location>
</feature>
<evidence type="ECO:0000313" key="2">
    <source>
        <dbReference type="EMBL" id="KAK8051235.1"/>
    </source>
</evidence>
<dbReference type="EMBL" id="JAQQWK010000002">
    <property type="protein sequence ID" value="KAK8051235.1"/>
    <property type="molecule type" value="Genomic_DNA"/>
</dbReference>
<reference evidence="2 3" key="1">
    <citation type="submission" date="2023-01" db="EMBL/GenBank/DDBJ databases">
        <title>Analysis of 21 Apiospora genomes using comparative genomics revels a genus with tremendous synthesis potential of carbohydrate active enzymes and secondary metabolites.</title>
        <authorList>
            <person name="Sorensen T."/>
        </authorList>
    </citation>
    <scope>NUCLEOTIDE SEQUENCE [LARGE SCALE GENOMIC DNA]</scope>
    <source>
        <strain evidence="2 3">CBS 33761</strain>
    </source>
</reference>
<gene>
    <name evidence="2" type="ORF">PG993_002620</name>
</gene>
<sequence>MATRYPIDILFHLRQSPLCVKPSTLPPPEEWMGPPPETFRNAQTTGGVKTGTERARNDTSLLDGSSRRPGVDRHASRNSANPDDIVLGPPRTTFNSATLLRGTKPFDNDKTDRFAQLRRNGEGDAPERSNKDRDGRKDFRRRENADQDSDGWSTVKPRKSFGHEGAERFHGRMGERPEKLAPDRRLRDGHGDETEDKKPRRNNFGEFGRDRDADESEKPRRNGLPRNKTDQPPWSRGNNADAEPPSARERFDRGKSWRDRDEGDKPKDRNYDRRWERDHRQEREPEWLDEPAEESAQGHTEADLKKFMESMKASKGGAARADAPTAPLSNLDNTRGNIFEAEKSKIKSAPAVEMGPDKFFANFSSPPPSTDRVNHLEAVRDSGAQAKPKTGSRFQNFFSAQGGQERQTEPPTPSAGPPASDPVMMNPLLAFASGASPSSAQPQHQQHQQHQHTGSSDVEEKAAFESLIQKLHKQKPFTNTPPSGGFPAPQQTHEAKGSVSSPGPFQDSLGRGLPPQQPHEIHAPRPQQAPQLLPQLPLCDLISRCFMNLLVNSARNPPEITRPEQYIRMPQPSRPAQIPQTPDREDYPRDRGSAQHQGRPQGLPAFFDEAQLIHEHEQRRHQQQPPQPTQILQRQVPPGLDQVHPNWIQGNQHIPHVPGGPGGRPMIPPPGLAGSRNVPMPGNFPPNFPPGIAGAFPPEGFRGPPAPPGFYGGPPPGLFPPGFQGAPEQIPYGGFDGRGMPPGGAFRR</sequence>